<evidence type="ECO:0000256" key="4">
    <source>
        <dbReference type="ARBA" id="ARBA00022692"/>
    </source>
</evidence>
<dbReference type="Proteomes" id="UP000190285">
    <property type="component" value="Unassembled WGS sequence"/>
</dbReference>
<evidence type="ECO:0000313" key="9">
    <source>
        <dbReference type="Proteomes" id="UP000190285"/>
    </source>
</evidence>
<evidence type="ECO:0000313" key="8">
    <source>
        <dbReference type="EMBL" id="SKC80068.1"/>
    </source>
</evidence>
<dbReference type="RefSeq" id="WP_139380374.1">
    <property type="nucleotide sequence ID" value="NZ_FUZT01000008.1"/>
</dbReference>
<dbReference type="SUPFAM" id="SSF52540">
    <property type="entry name" value="P-loop containing nucleoside triphosphate hydrolases"/>
    <property type="match status" value="1"/>
</dbReference>
<evidence type="ECO:0000256" key="5">
    <source>
        <dbReference type="ARBA" id="ARBA00022989"/>
    </source>
</evidence>
<evidence type="ECO:0000256" key="6">
    <source>
        <dbReference type="ARBA" id="ARBA00023136"/>
    </source>
</evidence>
<comment type="similarity">
    <text evidence="2">Belongs to the VirD4/TraG family.</text>
</comment>
<dbReference type="STRING" id="36842.SAMN02194393_03424"/>
<dbReference type="PANTHER" id="PTHR37937:SF1">
    <property type="entry name" value="CONJUGATIVE TRANSFER: DNA TRANSPORT"/>
    <property type="match status" value="1"/>
</dbReference>
<dbReference type="InterPro" id="IPR027417">
    <property type="entry name" value="P-loop_NTPase"/>
</dbReference>
<keyword evidence="5 7" id="KW-1133">Transmembrane helix</keyword>
<organism evidence="8 9">
    <name type="scientific">Maledivibacter halophilus</name>
    <dbReference type="NCBI Taxonomy" id="36842"/>
    <lineage>
        <taxon>Bacteria</taxon>
        <taxon>Bacillati</taxon>
        <taxon>Bacillota</taxon>
        <taxon>Clostridia</taxon>
        <taxon>Peptostreptococcales</taxon>
        <taxon>Caminicellaceae</taxon>
        <taxon>Maledivibacter</taxon>
    </lineage>
</organism>
<name>A0A1T5LWX1_9FIRM</name>
<reference evidence="8 9" key="1">
    <citation type="submission" date="2017-02" db="EMBL/GenBank/DDBJ databases">
        <authorList>
            <person name="Peterson S.W."/>
        </authorList>
    </citation>
    <scope>NUCLEOTIDE SEQUENCE [LARGE SCALE GENOMIC DNA]</scope>
    <source>
        <strain evidence="8 9">M1</strain>
    </source>
</reference>
<feature type="transmembrane region" description="Helical" evidence="7">
    <location>
        <begin position="58"/>
        <end position="78"/>
    </location>
</feature>
<accession>A0A1T5LWX1</accession>
<comment type="subcellular location">
    <subcellularLocation>
        <location evidence="1">Cell membrane</location>
        <topology evidence="1">Multi-pass membrane protein</topology>
    </subcellularLocation>
</comment>
<dbReference type="OrthoDB" id="9766496at2"/>
<keyword evidence="9" id="KW-1185">Reference proteome</keyword>
<dbReference type="AlphaFoldDB" id="A0A1T5LWX1"/>
<evidence type="ECO:0000256" key="7">
    <source>
        <dbReference type="SAM" id="Phobius"/>
    </source>
</evidence>
<dbReference type="PANTHER" id="PTHR37937">
    <property type="entry name" value="CONJUGATIVE TRANSFER: DNA TRANSPORT"/>
    <property type="match status" value="1"/>
</dbReference>
<keyword evidence="4 7" id="KW-0812">Transmembrane</keyword>
<feature type="transmembrane region" description="Helical" evidence="7">
    <location>
        <begin position="12"/>
        <end position="33"/>
    </location>
</feature>
<proteinExistence type="inferred from homology"/>
<dbReference type="Gene3D" id="3.40.50.300">
    <property type="entry name" value="P-loop containing nucleotide triphosphate hydrolases"/>
    <property type="match status" value="1"/>
</dbReference>
<evidence type="ECO:0000256" key="2">
    <source>
        <dbReference type="ARBA" id="ARBA00008806"/>
    </source>
</evidence>
<dbReference type="Pfam" id="PF02534">
    <property type="entry name" value="T4SS-DNA_transf"/>
    <property type="match status" value="1"/>
</dbReference>
<evidence type="ECO:0000256" key="3">
    <source>
        <dbReference type="ARBA" id="ARBA00022475"/>
    </source>
</evidence>
<sequence>MKKKEKLYISSLIFILGLIANLFFSTNVHYLLLRKMKTLQILSLIECIKSLAADKTHLLLFLCFQGFILLMSVFYYIANNKPYQSELVEITPDIKTPVPAGQNQFGSARWLNDKDSSFESFVLDTRDNNIKDLMSKGYDDMNDEGDDKNEQKEIKEKYFEESFKETNLQAAEAKENPLCEKTYISQGGIVLGHHKDKNKEKIYYIGDDVHSLCIGATRSGKTRTVVLQTIGTLALAGESMVISDPKGELNQYTAPYLERMGYKVITIDFKNPFKSTRYNFLQPIIDAVDEGNIPKAIDKTWDLTSQLVGEAKGERIWTDGEASIIASSIMSVVYDNKDRLNKKYQNMTNVFYFISEMCKTINGKMPIVEYVKTLKQSHPARGLLSISEVAPDKTRGSFYTAALTTLRLFTNPFINSMTNISDYDPNKLGEEKTALFIVLPDEKTTYYSLASLLVSQHYELLVNEADKRGGRLKRRVNFILDEYGNFAKIADFGAKLTVGGGRGIRFNLFVQSFAQIDEKYGKEISKTIKSNCENWIYLQADDLETLEEISKKLGNYTVSTYTLSASHGKYSAPSSSHSLNLTSRALLTPDEVRLISRPYSLVISRSNPAMMYSPDLSRWSFNIIFGLGDKEHNRAVRELREKRRRRRIEKTNDMDLWNVWVYFKALCEQPKVSLKDMRRETTKQK</sequence>
<dbReference type="InterPro" id="IPR003688">
    <property type="entry name" value="TraG/VirD4"/>
</dbReference>
<dbReference type="NCBIfam" id="NF045973">
    <property type="entry name" value="conju_CD1115"/>
    <property type="match status" value="1"/>
</dbReference>
<evidence type="ECO:0000256" key="1">
    <source>
        <dbReference type="ARBA" id="ARBA00004651"/>
    </source>
</evidence>
<gene>
    <name evidence="8" type="ORF">SAMN02194393_03424</name>
</gene>
<keyword evidence="6 7" id="KW-0472">Membrane</keyword>
<dbReference type="InterPro" id="IPR051539">
    <property type="entry name" value="T4SS-coupling_protein"/>
</dbReference>
<keyword evidence="3" id="KW-1003">Cell membrane</keyword>
<dbReference type="CDD" id="cd01127">
    <property type="entry name" value="TrwB_TraG_TraD_VirD4"/>
    <property type="match status" value="1"/>
</dbReference>
<protein>
    <submittedName>
        <fullName evidence="8">Type IV secretion system protein VirD4</fullName>
    </submittedName>
</protein>
<dbReference type="EMBL" id="FUZT01000008">
    <property type="protein sequence ID" value="SKC80068.1"/>
    <property type="molecule type" value="Genomic_DNA"/>
</dbReference>
<dbReference type="GO" id="GO:0005886">
    <property type="term" value="C:plasma membrane"/>
    <property type="evidence" value="ECO:0007669"/>
    <property type="project" value="UniProtKB-SubCell"/>
</dbReference>